<feature type="transmembrane region" description="Helical" evidence="1">
    <location>
        <begin position="145"/>
        <end position="167"/>
    </location>
</feature>
<proteinExistence type="predicted"/>
<feature type="transmembrane region" description="Helical" evidence="1">
    <location>
        <begin position="363"/>
        <end position="382"/>
    </location>
</feature>
<keyword evidence="1" id="KW-1133">Transmembrane helix</keyword>
<accession>A0ABP9K314</accession>
<feature type="transmembrane region" description="Helical" evidence="1">
    <location>
        <begin position="88"/>
        <end position="106"/>
    </location>
</feature>
<feature type="transmembrane region" description="Helical" evidence="1">
    <location>
        <begin position="25"/>
        <end position="51"/>
    </location>
</feature>
<gene>
    <name evidence="2" type="ORF">GCM10023208_04770</name>
</gene>
<sequence length="396" mass="41053">MSGSIGQDIVTPGAGGITVADSATALIYGLAGVTILTIQPLVFGPLVGAGILTESGLALLAASEMALLALTSAMLPGWLSNGHLRTKMVGLALLMVGANFLSVSVMETDLLLPVRAVCGFAEGGILAGAATILLSAENPERMNALFLAVSNSVTAVIAFLVPTWLLVNYGLTASFYLMAAIGIVGLLAVLPLRFVPGPMEMPGRNWRIWPAATFAVLAGVVFQNAAVMAGWTFLESTARREGFDPGVLGLSASLGVLAQVAGAACVAMFAFRLPAGRALILASLAISASVFWLGHPGAPLSFIAANVVMGFFWLASLPMSIKIMLEIERRREAIYLVAAAQMIGMSLGPLIASAFVSEGQVRPAYWVALCLGLVAAGLFLIAKQSPDRIKTTHTKA</sequence>
<feature type="transmembrane region" description="Helical" evidence="1">
    <location>
        <begin position="333"/>
        <end position="357"/>
    </location>
</feature>
<organism evidence="2 3">
    <name type="scientific">Erythrobacter westpacificensis</name>
    <dbReference type="NCBI Taxonomy" id="1055231"/>
    <lineage>
        <taxon>Bacteria</taxon>
        <taxon>Pseudomonadati</taxon>
        <taxon>Pseudomonadota</taxon>
        <taxon>Alphaproteobacteria</taxon>
        <taxon>Sphingomonadales</taxon>
        <taxon>Erythrobacteraceae</taxon>
        <taxon>Erythrobacter/Porphyrobacter group</taxon>
        <taxon>Erythrobacter</taxon>
    </lineage>
</organism>
<dbReference type="RefSeq" id="WP_346031542.1">
    <property type="nucleotide sequence ID" value="NZ_BAABHV010000004.1"/>
</dbReference>
<feature type="transmembrane region" description="Helical" evidence="1">
    <location>
        <begin position="173"/>
        <end position="196"/>
    </location>
</feature>
<dbReference type="Proteomes" id="UP001500518">
    <property type="component" value="Unassembled WGS sequence"/>
</dbReference>
<feature type="transmembrane region" description="Helical" evidence="1">
    <location>
        <begin position="57"/>
        <end position="76"/>
    </location>
</feature>
<dbReference type="Gene3D" id="1.20.1250.20">
    <property type="entry name" value="MFS general substrate transporter like domains"/>
    <property type="match status" value="1"/>
</dbReference>
<dbReference type="SUPFAM" id="SSF103473">
    <property type="entry name" value="MFS general substrate transporter"/>
    <property type="match status" value="1"/>
</dbReference>
<evidence type="ECO:0000313" key="3">
    <source>
        <dbReference type="Proteomes" id="UP001500518"/>
    </source>
</evidence>
<protein>
    <recommendedName>
        <fullName evidence="4">MFS transporter</fullName>
    </recommendedName>
</protein>
<name>A0ABP9K314_9SPHN</name>
<keyword evidence="1" id="KW-0472">Membrane</keyword>
<feature type="transmembrane region" description="Helical" evidence="1">
    <location>
        <begin position="246"/>
        <end position="271"/>
    </location>
</feature>
<comment type="caution">
    <text evidence="2">The sequence shown here is derived from an EMBL/GenBank/DDBJ whole genome shotgun (WGS) entry which is preliminary data.</text>
</comment>
<feature type="transmembrane region" description="Helical" evidence="1">
    <location>
        <begin position="208"/>
        <end position="234"/>
    </location>
</feature>
<keyword evidence="3" id="KW-1185">Reference proteome</keyword>
<evidence type="ECO:0000256" key="1">
    <source>
        <dbReference type="SAM" id="Phobius"/>
    </source>
</evidence>
<evidence type="ECO:0008006" key="4">
    <source>
        <dbReference type="Google" id="ProtNLM"/>
    </source>
</evidence>
<feature type="transmembrane region" description="Helical" evidence="1">
    <location>
        <begin position="300"/>
        <end position="321"/>
    </location>
</feature>
<reference evidence="3" key="1">
    <citation type="journal article" date="2019" name="Int. J. Syst. Evol. Microbiol.">
        <title>The Global Catalogue of Microorganisms (GCM) 10K type strain sequencing project: providing services to taxonomists for standard genome sequencing and annotation.</title>
        <authorList>
            <consortium name="The Broad Institute Genomics Platform"/>
            <consortium name="The Broad Institute Genome Sequencing Center for Infectious Disease"/>
            <person name="Wu L."/>
            <person name="Ma J."/>
        </authorList>
    </citation>
    <scope>NUCLEOTIDE SEQUENCE [LARGE SCALE GENOMIC DNA]</scope>
    <source>
        <strain evidence="3">JCM 18014</strain>
    </source>
</reference>
<dbReference type="EMBL" id="BAABHV010000004">
    <property type="protein sequence ID" value="GAA5047959.1"/>
    <property type="molecule type" value="Genomic_DNA"/>
</dbReference>
<feature type="transmembrane region" description="Helical" evidence="1">
    <location>
        <begin position="112"/>
        <end position="133"/>
    </location>
</feature>
<evidence type="ECO:0000313" key="2">
    <source>
        <dbReference type="EMBL" id="GAA5047959.1"/>
    </source>
</evidence>
<dbReference type="InterPro" id="IPR036259">
    <property type="entry name" value="MFS_trans_sf"/>
</dbReference>
<keyword evidence="1" id="KW-0812">Transmembrane</keyword>